<feature type="transmembrane region" description="Helical" evidence="18">
    <location>
        <begin position="191"/>
        <end position="215"/>
    </location>
</feature>
<comment type="subcellular location">
    <subcellularLocation>
        <location evidence="2 18">Mitochondrion inner membrane</location>
        <topology evidence="2 18">Multi-pass membrane protein</topology>
    </subcellularLocation>
</comment>
<accession>A0A888YNT9</accession>
<evidence type="ECO:0000256" key="17">
    <source>
        <dbReference type="ARBA" id="ARBA00049551"/>
    </source>
</evidence>
<comment type="function">
    <text evidence="1">Core subunit of the mitochondrial membrane respiratory chain NADH dehydrogenase (Complex I) that is believed to belong to the minimal assembly required for catalysis. Complex I functions in the transfer of electrons from NADH to the respiratory chain. The immediate electron acceptor for the enzyme is believed to be ubiquinone.</text>
</comment>
<feature type="transmembrane region" description="Helical" evidence="18">
    <location>
        <begin position="59"/>
        <end position="80"/>
    </location>
</feature>
<reference evidence="20" key="1">
    <citation type="journal article" date="2019" name="Mitochondrial DNA Part B Resour">
        <title>The complete mitogenome of Lycostomus sp. (Elateroidea: Lycidae).</title>
        <authorList>
            <person name="Liu H.Y."/>
            <person name="Kang Z.X."/>
            <person name="Zhang F."/>
            <person name="Ge X.Y."/>
            <person name="Yang Y.X."/>
        </authorList>
    </citation>
    <scope>NUCLEOTIDE SEQUENCE</scope>
</reference>
<feature type="domain" description="NADH:quinone oxidoreductase/Mrp antiporter transmembrane" evidence="19">
    <location>
        <begin position="23"/>
        <end position="284"/>
    </location>
</feature>
<evidence type="ECO:0000256" key="16">
    <source>
        <dbReference type="ARBA" id="ARBA00023136"/>
    </source>
</evidence>
<keyword evidence="6" id="KW-0813">Transport</keyword>
<evidence type="ECO:0000313" key="20">
    <source>
        <dbReference type="EMBL" id="QRC76507.1"/>
    </source>
</evidence>
<keyword evidence="8 18" id="KW-0812">Transmembrane</keyword>
<dbReference type="InterPro" id="IPR050175">
    <property type="entry name" value="Complex_I_Subunit_2"/>
</dbReference>
<evidence type="ECO:0000256" key="12">
    <source>
        <dbReference type="ARBA" id="ARBA00022989"/>
    </source>
</evidence>
<feature type="transmembrane region" description="Helical" evidence="18">
    <location>
        <begin position="320"/>
        <end position="337"/>
    </location>
</feature>
<dbReference type="EMBL" id="MN264644">
    <property type="protein sequence ID" value="QRC76507.1"/>
    <property type="molecule type" value="Genomic_DNA"/>
</dbReference>
<keyword evidence="16 18" id="KW-0472">Membrane</keyword>
<evidence type="ECO:0000256" key="6">
    <source>
        <dbReference type="ARBA" id="ARBA00022448"/>
    </source>
</evidence>
<evidence type="ECO:0000256" key="9">
    <source>
        <dbReference type="ARBA" id="ARBA00022792"/>
    </source>
</evidence>
<evidence type="ECO:0000256" key="2">
    <source>
        <dbReference type="ARBA" id="ARBA00004448"/>
    </source>
</evidence>
<evidence type="ECO:0000256" key="4">
    <source>
        <dbReference type="ARBA" id="ARBA00012944"/>
    </source>
</evidence>
<keyword evidence="13 18" id="KW-0520">NAD</keyword>
<dbReference type="GO" id="GO:0008137">
    <property type="term" value="F:NADH dehydrogenase (ubiquinone) activity"/>
    <property type="evidence" value="ECO:0007669"/>
    <property type="project" value="UniProtKB-EC"/>
</dbReference>
<evidence type="ECO:0000256" key="14">
    <source>
        <dbReference type="ARBA" id="ARBA00023075"/>
    </source>
</evidence>
<keyword evidence="14 18" id="KW-0830">Ubiquinone</keyword>
<keyword evidence="11 18" id="KW-0249">Electron transport</keyword>
<keyword evidence="10 18" id="KW-1278">Translocase</keyword>
<keyword evidence="9 18" id="KW-0999">Mitochondrion inner membrane</keyword>
<dbReference type="EC" id="7.1.1.2" evidence="4 18"/>
<sequence>MNKNYKILFMSSLFIGSIISISSYSWFGMWIGLEINLLSIIPLMQEKINMMSTESSIKYFITQAMASSILIMAIIIMMMNTGMSATVENSSMMLMLNSSLLTKMGMAPFHFWFPEVMEGLSWMNCLIMMTWQKLAPMVLVMYNMIFPMFTEIIIIMGMIISGISSFNQISMRKLLTYSSINHMSWMLSSMMIFQTIWLIYFIVYTLLTINITWVLNKKKISLINQMYTSMNNNSQMKMLFILNFLNLSGLPPFLGFLPKWMTIQALINNNMIFLAMSMVILTLIMVFIYMKISITSLILNTNQENWNLKTVKNKSFKLSMFNFINLSTLMVMTLIFSNI</sequence>
<dbReference type="InterPro" id="IPR003917">
    <property type="entry name" value="NADH_UbQ_OxRdtase_chain2"/>
</dbReference>
<evidence type="ECO:0000256" key="1">
    <source>
        <dbReference type="ARBA" id="ARBA00003257"/>
    </source>
</evidence>
<dbReference type="InterPro" id="IPR001750">
    <property type="entry name" value="ND/Mrp_TM"/>
</dbReference>
<dbReference type="AlphaFoldDB" id="A0A888YNT9"/>
<keyword evidence="7 18" id="KW-0679">Respiratory chain</keyword>
<comment type="catalytic activity">
    <reaction evidence="17 18">
        <text>a ubiquinone + NADH + 5 H(+)(in) = a ubiquinol + NAD(+) + 4 H(+)(out)</text>
        <dbReference type="Rhea" id="RHEA:29091"/>
        <dbReference type="Rhea" id="RHEA-COMP:9565"/>
        <dbReference type="Rhea" id="RHEA-COMP:9566"/>
        <dbReference type="ChEBI" id="CHEBI:15378"/>
        <dbReference type="ChEBI" id="CHEBI:16389"/>
        <dbReference type="ChEBI" id="CHEBI:17976"/>
        <dbReference type="ChEBI" id="CHEBI:57540"/>
        <dbReference type="ChEBI" id="CHEBI:57945"/>
        <dbReference type="EC" id="7.1.1.2"/>
    </reaction>
</comment>
<dbReference type="GO" id="GO:0005743">
    <property type="term" value="C:mitochondrial inner membrane"/>
    <property type="evidence" value="ECO:0007669"/>
    <property type="project" value="UniProtKB-SubCell"/>
</dbReference>
<dbReference type="PANTHER" id="PTHR46552">
    <property type="entry name" value="NADH-UBIQUINONE OXIDOREDUCTASE CHAIN 2"/>
    <property type="match status" value="1"/>
</dbReference>
<feature type="transmembrane region" description="Helical" evidence="18">
    <location>
        <begin position="272"/>
        <end position="299"/>
    </location>
</feature>
<evidence type="ECO:0000259" key="19">
    <source>
        <dbReference type="Pfam" id="PF00361"/>
    </source>
</evidence>
<organism evidence="20">
    <name type="scientific">Lycostomus sp. YXY-2021</name>
    <dbReference type="NCBI Taxonomy" id="2806917"/>
    <lineage>
        <taxon>Eukaryota</taxon>
        <taxon>Metazoa</taxon>
        <taxon>Ecdysozoa</taxon>
        <taxon>Arthropoda</taxon>
        <taxon>Hexapoda</taxon>
        <taxon>Insecta</taxon>
        <taxon>Pterygota</taxon>
        <taxon>Neoptera</taxon>
        <taxon>Endopterygota</taxon>
        <taxon>Coleoptera</taxon>
        <taxon>Polyphaga</taxon>
        <taxon>Elateriformia</taxon>
        <taxon>Elateroidea</taxon>
        <taxon>Lycidae</taxon>
        <taxon>Lycinae</taxon>
        <taxon>Lycostomus</taxon>
    </lineage>
</organism>
<gene>
    <name evidence="20" type="primary">ND2</name>
</gene>
<feature type="transmembrane region" description="Helical" evidence="18">
    <location>
        <begin position="236"/>
        <end position="257"/>
    </location>
</feature>
<keyword evidence="15 18" id="KW-0496">Mitochondrion</keyword>
<protein>
    <recommendedName>
        <fullName evidence="5 18">NADH-ubiquinone oxidoreductase chain 2</fullName>
        <ecNumber evidence="4 18">7.1.1.2</ecNumber>
    </recommendedName>
</protein>
<evidence type="ECO:0000256" key="11">
    <source>
        <dbReference type="ARBA" id="ARBA00022982"/>
    </source>
</evidence>
<keyword evidence="12 18" id="KW-1133">Transmembrane helix</keyword>
<dbReference type="PRINTS" id="PR01436">
    <property type="entry name" value="NADHDHGNASE2"/>
</dbReference>
<comment type="function">
    <text evidence="18">Core subunit of the mitochondrial membrane respiratory chain NADH dehydrogenase (Complex I) which catalyzes electron transfer from NADH through the respiratory chain, using ubiquinone as an electron acceptor. Essential for the catalytic activity and assembly of complex I.</text>
</comment>
<dbReference type="Pfam" id="PF00361">
    <property type="entry name" value="Proton_antipo_M"/>
    <property type="match status" value="1"/>
</dbReference>
<evidence type="ECO:0000256" key="7">
    <source>
        <dbReference type="ARBA" id="ARBA00022660"/>
    </source>
</evidence>
<evidence type="ECO:0000256" key="18">
    <source>
        <dbReference type="RuleBase" id="RU003403"/>
    </source>
</evidence>
<evidence type="ECO:0000256" key="10">
    <source>
        <dbReference type="ARBA" id="ARBA00022967"/>
    </source>
</evidence>
<evidence type="ECO:0000256" key="8">
    <source>
        <dbReference type="ARBA" id="ARBA00022692"/>
    </source>
</evidence>
<evidence type="ECO:0000256" key="15">
    <source>
        <dbReference type="ARBA" id="ARBA00023128"/>
    </source>
</evidence>
<proteinExistence type="inferred from homology"/>
<evidence type="ECO:0000256" key="5">
    <source>
        <dbReference type="ARBA" id="ARBA00021008"/>
    </source>
</evidence>
<comment type="similarity">
    <text evidence="3 18">Belongs to the complex I subunit 2 family.</text>
</comment>
<evidence type="ECO:0000256" key="13">
    <source>
        <dbReference type="ARBA" id="ARBA00023027"/>
    </source>
</evidence>
<feature type="transmembrane region" description="Helical" evidence="18">
    <location>
        <begin position="7"/>
        <end position="27"/>
    </location>
</feature>
<geneLocation type="mitochondrion" evidence="20"/>
<name>A0A888YNT9_9COLE</name>
<dbReference type="PANTHER" id="PTHR46552:SF1">
    <property type="entry name" value="NADH-UBIQUINONE OXIDOREDUCTASE CHAIN 2"/>
    <property type="match status" value="1"/>
</dbReference>
<evidence type="ECO:0000256" key="3">
    <source>
        <dbReference type="ARBA" id="ARBA00007012"/>
    </source>
</evidence>
<dbReference type="GO" id="GO:0006120">
    <property type="term" value="P:mitochondrial electron transport, NADH to ubiquinone"/>
    <property type="evidence" value="ECO:0007669"/>
    <property type="project" value="InterPro"/>
</dbReference>
<reference evidence="20" key="2">
    <citation type="submission" date="2019-08" db="EMBL/GenBank/DDBJ databases">
        <authorList>
            <person name="Liu H."/>
            <person name="Zhang F."/>
            <person name="Ge X."/>
            <person name="Yang Y."/>
        </authorList>
    </citation>
    <scope>NUCLEOTIDE SEQUENCE</scope>
</reference>